<dbReference type="KEGG" id="rhy:RD110_01555"/>
<feature type="region of interest" description="Disordered" evidence="1">
    <location>
        <begin position="1"/>
        <end position="122"/>
    </location>
</feature>
<dbReference type="Proteomes" id="UP000186609">
    <property type="component" value="Chromosome"/>
</dbReference>
<name>A0A1P8JQM1_9BURK</name>
<evidence type="ECO:0000256" key="1">
    <source>
        <dbReference type="SAM" id="MobiDB-lite"/>
    </source>
</evidence>
<reference evidence="2 3" key="1">
    <citation type="submission" date="2017-01" db="EMBL/GenBank/DDBJ databases">
        <authorList>
            <person name="Mah S.A."/>
            <person name="Swanson W.J."/>
            <person name="Moy G.W."/>
            <person name="Vacquier V.D."/>
        </authorList>
    </citation>
    <scope>NUCLEOTIDE SEQUENCE [LARGE SCALE GENOMIC DNA]</scope>
    <source>
        <strain evidence="2 3">DCY110</strain>
    </source>
</reference>
<evidence type="ECO:0000313" key="2">
    <source>
        <dbReference type="EMBL" id="APW36053.1"/>
    </source>
</evidence>
<dbReference type="OrthoDB" id="8913809at2"/>
<dbReference type="AlphaFoldDB" id="A0A1P8JQM1"/>
<organism evidence="2 3">
    <name type="scientific">Rhodoferax koreensis</name>
    <dbReference type="NCBI Taxonomy" id="1842727"/>
    <lineage>
        <taxon>Bacteria</taxon>
        <taxon>Pseudomonadati</taxon>
        <taxon>Pseudomonadota</taxon>
        <taxon>Betaproteobacteria</taxon>
        <taxon>Burkholderiales</taxon>
        <taxon>Comamonadaceae</taxon>
        <taxon>Rhodoferax</taxon>
    </lineage>
</organism>
<dbReference type="STRING" id="1842727.RD110_01555"/>
<feature type="compositionally biased region" description="Low complexity" evidence="1">
    <location>
        <begin position="43"/>
        <end position="56"/>
    </location>
</feature>
<gene>
    <name evidence="2" type="ORF">RD110_01555</name>
</gene>
<sequence length="122" mass="12531">MNTNTKPTRPMERTDGSNQPPSGADVGGVPTNLQHGLFEDDAAGAPAGADAPLDADWAAREAAAKGDTDPDAGVAKPAERREPGHIDSALESLGEAISDPVREAAEEVSNDTGTDAARRTSR</sequence>
<proteinExistence type="predicted"/>
<evidence type="ECO:0000313" key="3">
    <source>
        <dbReference type="Proteomes" id="UP000186609"/>
    </source>
</evidence>
<feature type="compositionally biased region" description="Basic and acidic residues" evidence="1">
    <location>
        <begin position="57"/>
        <end position="68"/>
    </location>
</feature>
<dbReference type="RefSeq" id="WP_076196034.1">
    <property type="nucleotide sequence ID" value="NZ_CP019236.1"/>
</dbReference>
<accession>A0A1P8JQM1</accession>
<protein>
    <submittedName>
        <fullName evidence="2">Uncharacterized protein</fullName>
    </submittedName>
</protein>
<dbReference type="EMBL" id="CP019236">
    <property type="protein sequence ID" value="APW36053.1"/>
    <property type="molecule type" value="Genomic_DNA"/>
</dbReference>
<keyword evidence="3" id="KW-1185">Reference proteome</keyword>